<reference evidence="2 3" key="1">
    <citation type="journal article" date="2017" name="Genome Announc.">
        <title>Complete Genome Sequences of Two Acetylene-Fermenting Pelobacter acetylenicus Strains.</title>
        <authorList>
            <person name="Sutton J.M."/>
            <person name="Baesman S.M."/>
            <person name="Fierst J.L."/>
            <person name="Poret-Peterson A.T."/>
            <person name="Oremland R.S."/>
            <person name="Dunlap D.S."/>
            <person name="Akob D.M."/>
        </authorList>
    </citation>
    <scope>NUCLEOTIDE SEQUENCE [LARGE SCALE GENOMIC DNA]</scope>
    <source>
        <strain evidence="2 3">SFB93</strain>
    </source>
</reference>
<keyword evidence="3" id="KW-1185">Reference proteome</keyword>
<organism evidence="2 3">
    <name type="scientific">Syntrophotalea acetylenivorans</name>
    <dbReference type="NCBI Taxonomy" id="1842532"/>
    <lineage>
        <taxon>Bacteria</taxon>
        <taxon>Pseudomonadati</taxon>
        <taxon>Thermodesulfobacteriota</taxon>
        <taxon>Desulfuromonadia</taxon>
        <taxon>Desulfuromonadales</taxon>
        <taxon>Syntrophotaleaceae</taxon>
        <taxon>Syntrophotalea</taxon>
    </lineage>
</organism>
<feature type="region of interest" description="Disordered" evidence="1">
    <location>
        <begin position="64"/>
        <end position="111"/>
    </location>
</feature>
<dbReference type="Proteomes" id="UP000182517">
    <property type="component" value="Chromosome"/>
</dbReference>
<protein>
    <submittedName>
        <fullName evidence="2">Uncharacterized protein</fullName>
    </submittedName>
</protein>
<dbReference type="EMBL" id="CP015519">
    <property type="protein sequence ID" value="APG28282.1"/>
    <property type="molecule type" value="Genomic_DNA"/>
</dbReference>
<sequence>MIPALQEKDGHWRGAETWIYAINNNSFGGNLNWRGLRIGYLRIIVRRLRHRSGLRFEVAMRGGRQTAGKNDAVSDRAEASNNNTPGPKWDRKLRCLGSGGGKKPVPSHWLQ</sequence>
<gene>
    <name evidence="2" type="ORF">A7E78_10745</name>
</gene>
<evidence type="ECO:0000313" key="3">
    <source>
        <dbReference type="Proteomes" id="UP000182517"/>
    </source>
</evidence>
<evidence type="ECO:0000256" key="1">
    <source>
        <dbReference type="SAM" id="MobiDB-lite"/>
    </source>
</evidence>
<dbReference type="AlphaFoldDB" id="A0A1L3GQR4"/>
<name>A0A1L3GQR4_9BACT</name>
<proteinExistence type="predicted"/>
<evidence type="ECO:0000313" key="2">
    <source>
        <dbReference type="EMBL" id="APG28282.1"/>
    </source>
</evidence>
<dbReference type="KEGG" id="pef:A7E78_10745"/>
<accession>A0A1L3GQR4</accession>
<dbReference type="STRING" id="1842532.A7E78_10745"/>